<protein>
    <submittedName>
        <fullName evidence="1">DNA topology modulation protein</fullName>
    </submittedName>
</protein>
<dbReference type="SUPFAM" id="SSF52540">
    <property type="entry name" value="P-loop containing nucleoside triphosphate hydrolases"/>
    <property type="match status" value="1"/>
</dbReference>
<proteinExistence type="predicted"/>
<comment type="caution">
    <text evidence="1">The sequence shown here is derived from an EMBL/GenBank/DDBJ whole genome shotgun (WGS) entry which is preliminary data.</text>
</comment>
<dbReference type="Gene3D" id="3.40.50.300">
    <property type="entry name" value="P-loop containing nucleotide triphosphate hydrolases"/>
    <property type="match status" value="1"/>
</dbReference>
<dbReference type="InterPro" id="IPR027417">
    <property type="entry name" value="P-loop_NTPase"/>
</dbReference>
<dbReference type="InterPro" id="IPR052922">
    <property type="entry name" value="Cytidylate_Kinase-2"/>
</dbReference>
<evidence type="ECO:0000313" key="1">
    <source>
        <dbReference type="EMBL" id="MBC8530750.1"/>
    </source>
</evidence>
<keyword evidence="2" id="KW-1185">Reference proteome</keyword>
<dbReference type="Proteomes" id="UP000623172">
    <property type="component" value="Unassembled WGS sequence"/>
</dbReference>
<reference evidence="1" key="1">
    <citation type="submission" date="2020-08" db="EMBL/GenBank/DDBJ databases">
        <title>Genome public.</title>
        <authorList>
            <person name="Liu C."/>
            <person name="Sun Q."/>
        </authorList>
    </citation>
    <scope>NUCLEOTIDE SEQUENCE</scope>
    <source>
        <strain evidence="1">NSJ-53</strain>
    </source>
</reference>
<sequence>MKIAVLGYSGSGKSTLAGRLGEYFQVPVLHLDAVNFLPHWQERDEEEGRAMVRAFMERDGWVIDGNYRRFLQAERLAAADWIIFMDFPRRVCFYRAFRRYLTFRGRVRDSIAEGCEEKFDWTFAKWILVDGRKRRVRENYRAICEKYGEKTTVCRSSRDVGRLWKTLEDAR</sequence>
<name>A0A926HPI9_9FIRM</name>
<evidence type="ECO:0000313" key="2">
    <source>
        <dbReference type="Proteomes" id="UP000623172"/>
    </source>
</evidence>
<dbReference type="AlphaFoldDB" id="A0A926HPI9"/>
<dbReference type="PANTHER" id="PTHR37816">
    <property type="entry name" value="YALI0E33011P"/>
    <property type="match status" value="1"/>
</dbReference>
<dbReference type="RefSeq" id="WP_249314720.1">
    <property type="nucleotide sequence ID" value="NZ_JACRSR010000001.1"/>
</dbReference>
<dbReference type="PANTHER" id="PTHR37816:SF3">
    <property type="entry name" value="MODULATES DNA TOPOLOGY"/>
    <property type="match status" value="1"/>
</dbReference>
<gene>
    <name evidence="1" type="ORF">H8696_02690</name>
</gene>
<dbReference type="NCBIfam" id="NF005576">
    <property type="entry name" value="PRK07261.1"/>
    <property type="match status" value="1"/>
</dbReference>
<accession>A0A926HPI9</accession>
<organism evidence="1 2">
    <name type="scientific">Gehongia tenuis</name>
    <dbReference type="NCBI Taxonomy" id="2763655"/>
    <lineage>
        <taxon>Bacteria</taxon>
        <taxon>Bacillati</taxon>
        <taxon>Bacillota</taxon>
        <taxon>Clostridia</taxon>
        <taxon>Christensenellales</taxon>
        <taxon>Christensenellaceae</taxon>
        <taxon>Gehongia</taxon>
    </lineage>
</organism>
<dbReference type="EMBL" id="JACRSR010000001">
    <property type="protein sequence ID" value="MBC8530750.1"/>
    <property type="molecule type" value="Genomic_DNA"/>
</dbReference>